<keyword evidence="3" id="KW-1185">Reference proteome</keyword>
<organism evidence="2 3">
    <name type="scientific">Babesia caballi</name>
    <dbReference type="NCBI Taxonomy" id="5871"/>
    <lineage>
        <taxon>Eukaryota</taxon>
        <taxon>Sar</taxon>
        <taxon>Alveolata</taxon>
        <taxon>Apicomplexa</taxon>
        <taxon>Aconoidasida</taxon>
        <taxon>Piroplasmida</taxon>
        <taxon>Babesiidae</taxon>
        <taxon>Babesia</taxon>
    </lineage>
</organism>
<dbReference type="GeneID" id="94193601"/>
<protein>
    <submittedName>
        <fullName evidence="2">Uncharacterized protein</fullName>
    </submittedName>
</protein>
<name>A0AAV4LQN4_BABCB</name>
<evidence type="ECO:0000313" key="2">
    <source>
        <dbReference type="EMBL" id="GIX62120.1"/>
    </source>
</evidence>
<accession>A0AAV4LQN4</accession>
<proteinExistence type="predicted"/>
<gene>
    <name evidence="2" type="ORF">BcabD6B2_15550</name>
</gene>
<dbReference type="AlphaFoldDB" id="A0AAV4LQN4"/>
<keyword evidence="1" id="KW-0175">Coiled coil</keyword>
<reference evidence="2 3" key="1">
    <citation type="submission" date="2021-06" db="EMBL/GenBank/DDBJ databases">
        <title>Genome sequence of Babesia caballi.</title>
        <authorList>
            <person name="Yamagishi J."/>
            <person name="Kidaka T."/>
            <person name="Ochi A."/>
        </authorList>
    </citation>
    <scope>NUCLEOTIDE SEQUENCE [LARGE SCALE GENOMIC DNA]</scope>
    <source>
        <strain evidence="2">USDA-D6B2</strain>
    </source>
</reference>
<dbReference type="EMBL" id="BPLF01000001">
    <property type="protein sequence ID" value="GIX62120.1"/>
    <property type="molecule type" value="Genomic_DNA"/>
</dbReference>
<dbReference type="Proteomes" id="UP001497744">
    <property type="component" value="Unassembled WGS sequence"/>
</dbReference>
<sequence>MPIGQTEPPTCCGGPLHHLVRQSGLHLLGGRGDVDLAVGVDHGGAVEGHRVAGLVVLVAQRALRELDVVAVADRLKDEGPQGAEAERAAQRDRVEALQDRKKAAVDEVEREHLEDARCQEGHAAEPAPALAGALGVVGLEEEAAAGVEQQREGVEQARAEVDEPVGAVADLVLHPLGFEVVGGAEEGDQTKTPRNSTCKI</sequence>
<evidence type="ECO:0000256" key="1">
    <source>
        <dbReference type="SAM" id="Coils"/>
    </source>
</evidence>
<feature type="coiled-coil region" evidence="1">
    <location>
        <begin position="87"/>
        <end position="114"/>
    </location>
</feature>
<comment type="caution">
    <text evidence="2">The sequence shown here is derived from an EMBL/GenBank/DDBJ whole genome shotgun (WGS) entry which is preliminary data.</text>
</comment>
<dbReference type="RefSeq" id="XP_067714189.1">
    <property type="nucleotide sequence ID" value="XM_067858088.1"/>
</dbReference>
<evidence type="ECO:0000313" key="3">
    <source>
        <dbReference type="Proteomes" id="UP001497744"/>
    </source>
</evidence>